<reference evidence="1 2" key="1">
    <citation type="submission" date="2016-10" db="EMBL/GenBank/DDBJ databases">
        <title>Description of Gloeomargarita lithophora gen. nov., sp. nov., a thylakoid-bearing basal-branching cyanobacterium with intracellular carbonates, and proposal for Gloeomargaritales ord. nov.</title>
        <authorList>
            <person name="Moreira D."/>
            <person name="Tavera R."/>
            <person name="Benzerara K."/>
            <person name="Skouri-Panet F."/>
            <person name="Couradeau E."/>
            <person name="Gerard E."/>
            <person name="Loussert C."/>
            <person name="Novelo E."/>
            <person name="Zivanovic Y."/>
            <person name="Lopez-Garcia P."/>
        </authorList>
    </citation>
    <scope>NUCLEOTIDE SEQUENCE [LARGE SCALE GENOMIC DNA]</scope>
    <source>
        <strain evidence="1 2">D10</strain>
    </source>
</reference>
<keyword evidence="2" id="KW-1185">Reference proteome</keyword>
<dbReference type="Proteomes" id="UP000180235">
    <property type="component" value="Chromosome"/>
</dbReference>
<evidence type="ECO:0000313" key="2">
    <source>
        <dbReference type="Proteomes" id="UP000180235"/>
    </source>
</evidence>
<dbReference type="InterPro" id="IPR013324">
    <property type="entry name" value="RNA_pol_sigma_r3/r4-like"/>
</dbReference>
<proteinExistence type="predicted"/>
<accession>A0A1J0ADC4</accession>
<dbReference type="AlphaFoldDB" id="A0A1J0ADC4"/>
<gene>
    <name evidence="1" type="ORF">GlitD10_1588</name>
</gene>
<organism evidence="1 2">
    <name type="scientific">Gloeomargarita lithophora Alchichica-D10</name>
    <dbReference type="NCBI Taxonomy" id="1188229"/>
    <lineage>
        <taxon>Bacteria</taxon>
        <taxon>Bacillati</taxon>
        <taxon>Cyanobacteriota</taxon>
        <taxon>Cyanophyceae</taxon>
        <taxon>Gloeomargaritales</taxon>
        <taxon>Gloeomargaritaceae</taxon>
        <taxon>Gloeomargarita</taxon>
    </lineage>
</organism>
<dbReference type="STRING" id="1188229.GlitD10_1588"/>
<evidence type="ECO:0000313" key="1">
    <source>
        <dbReference type="EMBL" id="APB33912.1"/>
    </source>
</evidence>
<sequence length="199" mass="22449">MQLPAFCECQHPLVQTLHGQEDGKLLQQFQGEPEQGRAFVALFCRYALVVYALVSHAAPTGIQVDYLFATTWRYLYQQLRELSPPAGMTSLQTWLVDRTGDWLTRVEIPAPESIHYRLPAASPPLWCYLEEALQKLATPLRLVMLLKTIGHWSDEQIAQELSLTPEQVAALLPIGQRELMTHLPTDIWAIYLGGQPADA</sequence>
<dbReference type="RefSeq" id="WP_071454430.1">
    <property type="nucleotide sequence ID" value="NZ_CP017675.1"/>
</dbReference>
<dbReference type="SUPFAM" id="SSF88659">
    <property type="entry name" value="Sigma3 and sigma4 domains of RNA polymerase sigma factors"/>
    <property type="match status" value="1"/>
</dbReference>
<name>A0A1J0ADC4_9CYAN</name>
<dbReference type="EMBL" id="CP017675">
    <property type="protein sequence ID" value="APB33912.1"/>
    <property type="molecule type" value="Genomic_DNA"/>
</dbReference>
<dbReference type="OrthoDB" id="557511at2"/>
<dbReference type="KEGG" id="glt:GlitD10_1588"/>
<protein>
    <submittedName>
        <fullName evidence="1">Uncharacterized protein</fullName>
    </submittedName>
</protein>